<dbReference type="PANTHER" id="PTHR34070">
    <property type="entry name" value="ARMADILLO-TYPE FOLD"/>
    <property type="match status" value="1"/>
</dbReference>
<evidence type="ECO:0000313" key="1">
    <source>
        <dbReference type="EMBL" id="KGM48559.1"/>
    </source>
</evidence>
<dbReference type="PANTHER" id="PTHR34070:SF1">
    <property type="entry name" value="DNA ALKYLATION REPAIR PROTEIN"/>
    <property type="match status" value="1"/>
</dbReference>
<protein>
    <submittedName>
        <fullName evidence="1">DNA alkylation repair protein</fullName>
    </submittedName>
</protein>
<evidence type="ECO:0000313" key="2">
    <source>
        <dbReference type="Proteomes" id="UP000030004"/>
    </source>
</evidence>
<dbReference type="InterPro" id="IPR014825">
    <property type="entry name" value="DNA_alkylation"/>
</dbReference>
<proteinExistence type="predicted"/>
<organism evidence="1 2">
    <name type="scientific">Pseudooceanicola atlanticus</name>
    <dbReference type="NCBI Taxonomy" id="1461694"/>
    <lineage>
        <taxon>Bacteria</taxon>
        <taxon>Pseudomonadati</taxon>
        <taxon>Pseudomonadota</taxon>
        <taxon>Alphaproteobacteria</taxon>
        <taxon>Rhodobacterales</taxon>
        <taxon>Paracoccaceae</taxon>
        <taxon>Pseudooceanicola</taxon>
    </lineage>
</organism>
<reference evidence="1 2" key="1">
    <citation type="journal article" date="2015" name="Antonie Van Leeuwenhoek">
        <title>Pseudooceanicola atlanticus gen. nov. sp. nov., isolated from surface seawater of the Atlantic Ocean and reclassification of Oceanicola batsensis, Oceanicola marinus, Oceanicola nitratireducens, Oceanicola nanhaiensis, Oceanicola antarcticus and Oceanicola flagellatus, as Pseudooceanicola batsensis comb. nov., Pseudooceanicola marinus comb. nov., Pseudooceanicola nitratireducens comb. nov., Pseudooceanicola nanhaiensis comb. nov., Pseudooceanicola antarcticus comb. nov., and Pseudooceanicola flagellatus comb. nov.</title>
        <authorList>
            <person name="Lai Q."/>
            <person name="Li G."/>
            <person name="Liu X."/>
            <person name="Du Y."/>
            <person name="Sun F."/>
            <person name="Shao Z."/>
        </authorList>
    </citation>
    <scope>NUCLEOTIDE SEQUENCE [LARGE SCALE GENOMIC DNA]</scope>
    <source>
        <strain evidence="1 2">22II-s11g</strain>
    </source>
</reference>
<dbReference type="RefSeq" id="WP_043749479.1">
    <property type="nucleotide sequence ID" value="NZ_AQQX01000004.1"/>
</dbReference>
<dbReference type="eggNOG" id="COG4912">
    <property type="taxonomic scope" value="Bacteria"/>
</dbReference>
<dbReference type="STRING" id="1461694.ATO9_13095"/>
<dbReference type="InterPro" id="IPR016024">
    <property type="entry name" value="ARM-type_fold"/>
</dbReference>
<gene>
    <name evidence="1" type="ORF">ATO9_13095</name>
</gene>
<dbReference type="Gene3D" id="1.25.10.90">
    <property type="match status" value="1"/>
</dbReference>
<dbReference type="Proteomes" id="UP000030004">
    <property type="component" value="Unassembled WGS sequence"/>
</dbReference>
<dbReference type="AlphaFoldDB" id="A0A0A0EDR1"/>
<keyword evidence="2" id="KW-1185">Reference proteome</keyword>
<dbReference type="EMBL" id="AQQX01000004">
    <property type="protein sequence ID" value="KGM48559.1"/>
    <property type="molecule type" value="Genomic_DNA"/>
</dbReference>
<comment type="caution">
    <text evidence="1">The sequence shown here is derived from an EMBL/GenBank/DDBJ whole genome shotgun (WGS) entry which is preliminary data.</text>
</comment>
<dbReference type="SUPFAM" id="SSF48371">
    <property type="entry name" value="ARM repeat"/>
    <property type="match status" value="1"/>
</dbReference>
<name>A0A0A0EDR1_9RHOB</name>
<dbReference type="Pfam" id="PF08713">
    <property type="entry name" value="DNA_alkylation"/>
    <property type="match status" value="1"/>
</dbReference>
<dbReference type="OrthoDB" id="9775346at2"/>
<accession>A0A0A0EDR1</accession>
<dbReference type="CDD" id="cd06561">
    <property type="entry name" value="AlkD_like"/>
    <property type="match status" value="1"/>
</dbReference>
<sequence length="230" mass="25598">MTAPGDAEAALTALRAHAEPGRAEGSAAYHKVPRPHLGVPNPAINDLTAEWRRALTVDDRVALARDLWATDIHEARIAAAKLLTQARIRPDDGVWRLICDWVPEFDSWAIADHACMAGQRRIMADLSRLDEVEGWTRSDHMWTRRAALVITLALTKSNHPSEAEAQARDRILGWAAGYVTDPDWFIQKAVAWWVRDLSKHDAARAKAFLDAHGAAMKPFARREASKYLSG</sequence>